<comment type="caution">
    <text evidence="3">The sequence shown here is derived from an EMBL/GenBank/DDBJ whole genome shotgun (WGS) entry which is preliminary data.</text>
</comment>
<evidence type="ECO:0000259" key="2">
    <source>
        <dbReference type="Pfam" id="PF20693"/>
    </source>
</evidence>
<dbReference type="Pfam" id="PF18742">
    <property type="entry name" value="DpnII-MboI"/>
    <property type="match status" value="1"/>
</dbReference>
<reference evidence="3" key="1">
    <citation type="journal article" date="2019" name="Sci. Rep.">
        <title>Draft genome of Tanacetum cinerariifolium, the natural source of mosquito coil.</title>
        <authorList>
            <person name="Yamashiro T."/>
            <person name="Shiraishi A."/>
            <person name="Satake H."/>
            <person name="Nakayama K."/>
        </authorList>
    </citation>
    <scope>NUCLEOTIDE SEQUENCE</scope>
</reference>
<protein>
    <recommendedName>
        <fullName evidence="2">YobI-like P-loop NTPase domain-containing protein</fullName>
    </recommendedName>
</protein>
<dbReference type="InterPro" id="IPR048428">
    <property type="entry name" value="YobI-NTPase"/>
</dbReference>
<accession>A0A699QJZ7</accession>
<evidence type="ECO:0000256" key="1">
    <source>
        <dbReference type="SAM" id="MobiDB-lite"/>
    </source>
</evidence>
<dbReference type="Pfam" id="PF20693">
    <property type="entry name" value="YobI-ATPase"/>
    <property type="match status" value="1"/>
</dbReference>
<dbReference type="EMBL" id="BKCJ011028443">
    <property type="protein sequence ID" value="GFC70330.1"/>
    <property type="molecule type" value="Genomic_DNA"/>
</dbReference>
<proteinExistence type="predicted"/>
<feature type="domain" description="YobI-like P-loop NTPase" evidence="2">
    <location>
        <begin position="150"/>
        <end position="213"/>
    </location>
</feature>
<feature type="non-terminal residue" evidence="3">
    <location>
        <position position="1"/>
    </location>
</feature>
<sequence>DVRAEEWTPSYAGGSSRVDFLLKKERIIIEIKKTRPTLKAKHIGEQLIVDSQRYRAHPDCGRLLCFVYDPEGWVANPAGLENDLNRRLWHIAGTGIAPALPTLNLISVDAQAPAMEAYRTFKRLWSPSTPLGAFEPLTPVLINDDQFERYERELMNALSNDEVLNIALTGGYGAGKSSVLKTFFRKHPEFETAYVSLATFSKEAPTPLPVSDAESESDAPAKQSQVAQDG</sequence>
<feature type="region of interest" description="Disordered" evidence="1">
    <location>
        <begin position="204"/>
        <end position="230"/>
    </location>
</feature>
<dbReference type="AlphaFoldDB" id="A0A699QJZ7"/>
<gene>
    <name evidence="3" type="ORF">Tci_842300</name>
</gene>
<organism evidence="3">
    <name type="scientific">Tanacetum cinerariifolium</name>
    <name type="common">Dalmatian daisy</name>
    <name type="synonym">Chrysanthemum cinerariifolium</name>
    <dbReference type="NCBI Taxonomy" id="118510"/>
    <lineage>
        <taxon>Eukaryota</taxon>
        <taxon>Viridiplantae</taxon>
        <taxon>Streptophyta</taxon>
        <taxon>Embryophyta</taxon>
        <taxon>Tracheophyta</taxon>
        <taxon>Spermatophyta</taxon>
        <taxon>Magnoliopsida</taxon>
        <taxon>eudicotyledons</taxon>
        <taxon>Gunneridae</taxon>
        <taxon>Pentapetalae</taxon>
        <taxon>asterids</taxon>
        <taxon>campanulids</taxon>
        <taxon>Asterales</taxon>
        <taxon>Asteraceae</taxon>
        <taxon>Asteroideae</taxon>
        <taxon>Anthemideae</taxon>
        <taxon>Anthemidinae</taxon>
        <taxon>Tanacetum</taxon>
    </lineage>
</organism>
<evidence type="ECO:0000313" key="3">
    <source>
        <dbReference type="EMBL" id="GFC70330.1"/>
    </source>
</evidence>
<name>A0A699QJZ7_TANCI</name>
<feature type="non-terminal residue" evidence="3">
    <location>
        <position position="230"/>
    </location>
</feature>